<dbReference type="Pfam" id="PF16199">
    <property type="entry name" value="Radical_SAM_C"/>
    <property type="match status" value="1"/>
</dbReference>
<evidence type="ECO:0000313" key="6">
    <source>
        <dbReference type="EMBL" id="NLW33954.1"/>
    </source>
</evidence>
<reference evidence="6" key="2">
    <citation type="submission" date="2020-01" db="EMBL/GenBank/DDBJ databases">
        <authorList>
            <person name="Campanaro S."/>
        </authorList>
    </citation>
    <scope>NUCLEOTIDE SEQUENCE</scope>
    <source>
        <strain evidence="6">AS06rmzACSIP_7</strain>
    </source>
</reference>
<reference evidence="6" key="1">
    <citation type="journal article" date="2020" name="Biotechnol. Biofuels">
        <title>New insights from the biogas microbiome by comprehensive genome-resolved metagenomics of nearly 1600 species originating from multiple anaerobic digesters.</title>
        <authorList>
            <person name="Campanaro S."/>
            <person name="Treu L."/>
            <person name="Rodriguez-R L.M."/>
            <person name="Kovalovszki A."/>
            <person name="Ziels R.M."/>
            <person name="Maus I."/>
            <person name="Zhu X."/>
            <person name="Kougias P.G."/>
            <person name="Basile A."/>
            <person name="Luo G."/>
            <person name="Schluter A."/>
            <person name="Konstantinidis K.T."/>
            <person name="Angelidaki I."/>
        </authorList>
    </citation>
    <scope>NUCLEOTIDE SEQUENCE</scope>
    <source>
        <strain evidence="6">AS06rmzACSIP_7</strain>
    </source>
</reference>
<evidence type="ECO:0000256" key="4">
    <source>
        <dbReference type="ARBA" id="ARBA00023004"/>
    </source>
</evidence>
<dbReference type="InterPro" id="IPR007197">
    <property type="entry name" value="rSAM"/>
</dbReference>
<sequence length="341" mass="37771">MIVPIFLPHLGCGERCTYCDQDIITDIAEENLETRIAGMPASRTGSFEVGLYGGNIFGLALPALRRLFSCFNDEKHRITGFRISTKPVPLNPEVIEVLKESRVTTIELGIPTFNNETLSLLNRRHTDEDLRRAVFALKNEGFRVALQVMVGLPNEMMADIRETAENIVCLAPSYIRIYPLVVLAGTPLAHAFTAGQFEPISFEDAVKRTIFLYLTALKAGIKTVKMGLTDNEVIKERIIGGSYHPAFGSIVKSTAFYLAVLVKLHEHSLHGDVLVALNPRDIPHLIGHKRSNLNKFREQGVLITWKTAERPPDTFVLTCGRYEVKGDIFDALAPAASLADG</sequence>
<dbReference type="InterPro" id="IPR058240">
    <property type="entry name" value="rSAM_sf"/>
</dbReference>
<keyword evidence="5" id="KW-0411">Iron-sulfur</keyword>
<dbReference type="GO" id="GO:0046872">
    <property type="term" value="F:metal ion binding"/>
    <property type="evidence" value="ECO:0007669"/>
    <property type="project" value="UniProtKB-KW"/>
</dbReference>
<dbReference type="InterPro" id="IPR023404">
    <property type="entry name" value="rSAM_horseshoe"/>
</dbReference>
<dbReference type="SFLD" id="SFLDS00029">
    <property type="entry name" value="Radical_SAM"/>
    <property type="match status" value="1"/>
</dbReference>
<evidence type="ECO:0000313" key="7">
    <source>
        <dbReference type="Proteomes" id="UP000777265"/>
    </source>
</evidence>
<dbReference type="InterPro" id="IPR006638">
    <property type="entry name" value="Elp3/MiaA/NifB-like_rSAM"/>
</dbReference>
<dbReference type="SMART" id="SM00729">
    <property type="entry name" value="Elp3"/>
    <property type="match status" value="1"/>
</dbReference>
<dbReference type="SFLD" id="SFLDG01082">
    <property type="entry name" value="B12-binding_domain_containing"/>
    <property type="match status" value="1"/>
</dbReference>
<proteinExistence type="predicted"/>
<dbReference type="GO" id="GO:0051536">
    <property type="term" value="F:iron-sulfur cluster binding"/>
    <property type="evidence" value="ECO:0007669"/>
    <property type="project" value="UniProtKB-KW"/>
</dbReference>
<keyword evidence="3" id="KW-0479">Metal-binding</keyword>
<comment type="caution">
    <text evidence="6">The sequence shown here is derived from an EMBL/GenBank/DDBJ whole genome shotgun (WGS) entry which is preliminary data.</text>
</comment>
<dbReference type="SUPFAM" id="SSF102114">
    <property type="entry name" value="Radical SAM enzymes"/>
    <property type="match status" value="1"/>
</dbReference>
<evidence type="ECO:0000256" key="5">
    <source>
        <dbReference type="ARBA" id="ARBA00023014"/>
    </source>
</evidence>
<dbReference type="InterPro" id="IPR032432">
    <property type="entry name" value="Radical_SAM_C"/>
</dbReference>
<dbReference type="CDD" id="cd01335">
    <property type="entry name" value="Radical_SAM"/>
    <property type="match status" value="1"/>
</dbReference>
<evidence type="ECO:0000256" key="3">
    <source>
        <dbReference type="ARBA" id="ARBA00022723"/>
    </source>
</evidence>
<dbReference type="Proteomes" id="UP000777265">
    <property type="component" value="Unassembled WGS sequence"/>
</dbReference>
<organism evidence="6 7">
    <name type="scientific">Syntrophorhabdus aromaticivorans</name>
    <dbReference type="NCBI Taxonomy" id="328301"/>
    <lineage>
        <taxon>Bacteria</taxon>
        <taxon>Pseudomonadati</taxon>
        <taxon>Thermodesulfobacteriota</taxon>
        <taxon>Syntrophorhabdia</taxon>
        <taxon>Syntrophorhabdales</taxon>
        <taxon>Syntrophorhabdaceae</taxon>
        <taxon>Syntrophorhabdus</taxon>
    </lineage>
</organism>
<dbReference type="AlphaFoldDB" id="A0A351U143"/>
<comment type="cofactor">
    <cofactor evidence="1">
        <name>[4Fe-4S] cluster</name>
        <dbReference type="ChEBI" id="CHEBI:49883"/>
    </cofactor>
</comment>
<protein>
    <submittedName>
        <fullName evidence="6">Radical SAM protein</fullName>
    </submittedName>
</protein>
<dbReference type="PANTHER" id="PTHR43409">
    <property type="entry name" value="ANAEROBIC MAGNESIUM-PROTOPORPHYRIN IX MONOMETHYL ESTER CYCLASE-RELATED"/>
    <property type="match status" value="1"/>
</dbReference>
<dbReference type="STRING" id="909663.GCA_000512235_01675"/>
<evidence type="ECO:0000256" key="1">
    <source>
        <dbReference type="ARBA" id="ARBA00001966"/>
    </source>
</evidence>
<gene>
    <name evidence="6" type="ORF">GXY80_00530</name>
</gene>
<accession>A0A351U143</accession>
<keyword evidence="2" id="KW-0949">S-adenosyl-L-methionine</keyword>
<dbReference type="Pfam" id="PF04055">
    <property type="entry name" value="Radical_SAM"/>
    <property type="match status" value="1"/>
</dbReference>
<name>A0A351U143_9BACT</name>
<dbReference type="Gene3D" id="3.80.30.20">
    <property type="entry name" value="tm_1862 like domain"/>
    <property type="match status" value="1"/>
</dbReference>
<keyword evidence="4" id="KW-0408">Iron</keyword>
<dbReference type="EMBL" id="JAAYEE010000010">
    <property type="protein sequence ID" value="NLW33954.1"/>
    <property type="molecule type" value="Genomic_DNA"/>
</dbReference>
<dbReference type="InterPro" id="IPR051198">
    <property type="entry name" value="BchE-like"/>
</dbReference>
<dbReference type="GO" id="GO:0003824">
    <property type="term" value="F:catalytic activity"/>
    <property type="evidence" value="ECO:0007669"/>
    <property type="project" value="InterPro"/>
</dbReference>
<dbReference type="PROSITE" id="PS51918">
    <property type="entry name" value="RADICAL_SAM"/>
    <property type="match status" value="1"/>
</dbReference>
<evidence type="ECO:0000256" key="2">
    <source>
        <dbReference type="ARBA" id="ARBA00022691"/>
    </source>
</evidence>
<dbReference type="SFLD" id="SFLDG01086">
    <property type="entry name" value="elongater_protein-like"/>
    <property type="match status" value="1"/>
</dbReference>